<dbReference type="Pfam" id="PF01565">
    <property type="entry name" value="FAD_binding_4"/>
    <property type="match status" value="1"/>
</dbReference>
<evidence type="ECO:0000313" key="6">
    <source>
        <dbReference type="EMBL" id="MDF8266085.1"/>
    </source>
</evidence>
<keyword evidence="4" id="KW-0560">Oxidoreductase</keyword>
<evidence type="ECO:0000256" key="4">
    <source>
        <dbReference type="ARBA" id="ARBA00023002"/>
    </source>
</evidence>
<dbReference type="RefSeq" id="WP_277193315.1">
    <property type="nucleotide sequence ID" value="NZ_JAROAV010000048.1"/>
</dbReference>
<dbReference type="Proteomes" id="UP001528912">
    <property type="component" value="Unassembled WGS sequence"/>
</dbReference>
<reference evidence="6 7" key="1">
    <citation type="submission" date="2023-03" db="EMBL/GenBank/DDBJ databases">
        <title>YIM 133296 draft genome.</title>
        <authorList>
            <person name="Xiong L."/>
        </authorList>
    </citation>
    <scope>NUCLEOTIDE SEQUENCE [LARGE SCALE GENOMIC DNA]</scope>
    <source>
        <strain evidence="6 7">YIM 133296</strain>
    </source>
</reference>
<dbReference type="Gene3D" id="3.30.43.10">
    <property type="entry name" value="Uridine Diphospho-n-acetylenolpyruvylglucosamine Reductase, domain 2"/>
    <property type="match status" value="1"/>
</dbReference>
<dbReference type="Gene3D" id="1.10.45.10">
    <property type="entry name" value="Vanillyl-alcohol Oxidase, Chain A, domain 4"/>
    <property type="match status" value="1"/>
</dbReference>
<dbReference type="EMBL" id="JAROAV010000048">
    <property type="protein sequence ID" value="MDF8266085.1"/>
    <property type="molecule type" value="Genomic_DNA"/>
</dbReference>
<dbReference type="SUPFAM" id="SSF56176">
    <property type="entry name" value="FAD-binding/transporter-associated domain-like"/>
    <property type="match status" value="1"/>
</dbReference>
<feature type="domain" description="FAD-binding PCMH-type" evidence="5">
    <location>
        <begin position="106"/>
        <end position="287"/>
    </location>
</feature>
<dbReference type="InterPro" id="IPR016167">
    <property type="entry name" value="FAD-bd_PCMH_sub1"/>
</dbReference>
<dbReference type="Pfam" id="PF02913">
    <property type="entry name" value="FAD-oxidase_C"/>
    <property type="match status" value="1"/>
</dbReference>
<evidence type="ECO:0000256" key="2">
    <source>
        <dbReference type="ARBA" id="ARBA00022630"/>
    </source>
</evidence>
<organism evidence="6 7">
    <name type="scientific">Luteipulveratus flavus</name>
    <dbReference type="NCBI Taxonomy" id="3031728"/>
    <lineage>
        <taxon>Bacteria</taxon>
        <taxon>Bacillati</taxon>
        <taxon>Actinomycetota</taxon>
        <taxon>Actinomycetes</taxon>
        <taxon>Micrococcales</taxon>
        <taxon>Dermacoccaceae</taxon>
        <taxon>Luteipulveratus</taxon>
    </lineage>
</organism>
<protein>
    <submittedName>
        <fullName evidence="6">FAD-binding oxidoreductase</fullName>
    </submittedName>
</protein>
<evidence type="ECO:0000256" key="1">
    <source>
        <dbReference type="ARBA" id="ARBA00008000"/>
    </source>
</evidence>
<comment type="caution">
    <text evidence="6">The sequence shown here is derived from an EMBL/GenBank/DDBJ whole genome shotgun (WGS) entry which is preliminary data.</text>
</comment>
<accession>A0ABT6CB13</accession>
<dbReference type="InterPro" id="IPR016166">
    <property type="entry name" value="FAD-bd_PCMH"/>
</dbReference>
<dbReference type="InterPro" id="IPR016169">
    <property type="entry name" value="FAD-bd_PCMH_sub2"/>
</dbReference>
<dbReference type="Gene3D" id="3.30.300.330">
    <property type="match status" value="1"/>
</dbReference>
<keyword evidence="7" id="KW-1185">Reference proteome</keyword>
<comment type="similarity">
    <text evidence="1">Belongs to the FAD-binding oxidoreductase/transferase type 4 family.</text>
</comment>
<dbReference type="InterPro" id="IPR006094">
    <property type="entry name" value="Oxid_FAD_bind_N"/>
</dbReference>
<sequence length="553" mass="58240">MSDITTASVRRSIWHGWGDPAARHALPPSGLSRLAQEIGALPDAPSGGPVAEQDVRLPEPALPGEVLEALRAVVGANGVLQDRRSRLEHAGGKSYPDLYRLRTGDGSRAPDAVVVPADAEQVGGVIRCCAERGVAVIPFGGGTSVVGGVTPSAKRGPTVSLDLRRLDRLVRVDPISHTATLQAGVRGPDIERLLAAHGLSLGHLPQSHQQATFGGYVATRSAGQASTGYGRIDDNVLAATVVTPVGELVLDHRAPASAAGPGLLDLVVGSEGSLGVITEATVKVHAKPTEFTCAAYAFASMDEAAETLRVMIQSLGKATMPQVCRISDPDETDVSLALAGPAGEALARYLRLRRMATPCLAVLVWEGTNATVVRARRRACTNVLTASRAVRLPGRIAQAWRQGRFSGPYLRDELMDRQVFVETLETATSWSNVPHLYDAVGAAIRSALAELGTPGLVQCHVSHVYETGCSLYFTFVAREAADPLGQWSRVKAAASEVIVAAGGTITHHHAVGKDHRPYLEAETGVLGTRLLRAVKQTLDPQGVMNPGTLVADD</sequence>
<keyword evidence="2" id="KW-0285">Flavoprotein</keyword>
<dbReference type="PANTHER" id="PTHR46568:SF1">
    <property type="entry name" value="ALKYLDIHYDROXYACETONEPHOSPHATE SYNTHASE, PEROXISOMAL"/>
    <property type="match status" value="1"/>
</dbReference>
<dbReference type="InterPro" id="IPR025650">
    <property type="entry name" value="Alkyl-DHAP_Synthase"/>
</dbReference>
<name>A0ABT6CB13_9MICO</name>
<dbReference type="InterPro" id="IPR016164">
    <property type="entry name" value="FAD-linked_Oxase-like_C"/>
</dbReference>
<dbReference type="InterPro" id="IPR036318">
    <property type="entry name" value="FAD-bd_PCMH-like_sf"/>
</dbReference>
<dbReference type="InterPro" id="IPR016171">
    <property type="entry name" value="Vanillyl_alc_oxidase_C-sub2"/>
</dbReference>
<dbReference type="InterPro" id="IPR004113">
    <property type="entry name" value="FAD-bd_oxidored_4_C"/>
</dbReference>
<dbReference type="SUPFAM" id="SSF55103">
    <property type="entry name" value="FAD-linked oxidases, C-terminal domain"/>
    <property type="match status" value="1"/>
</dbReference>
<evidence type="ECO:0000259" key="5">
    <source>
        <dbReference type="PROSITE" id="PS51387"/>
    </source>
</evidence>
<dbReference type="PROSITE" id="PS51387">
    <property type="entry name" value="FAD_PCMH"/>
    <property type="match status" value="1"/>
</dbReference>
<proteinExistence type="inferred from homology"/>
<evidence type="ECO:0000256" key="3">
    <source>
        <dbReference type="ARBA" id="ARBA00022827"/>
    </source>
</evidence>
<evidence type="ECO:0000313" key="7">
    <source>
        <dbReference type="Proteomes" id="UP001528912"/>
    </source>
</evidence>
<dbReference type="Gene3D" id="3.30.465.10">
    <property type="match status" value="1"/>
</dbReference>
<keyword evidence="3" id="KW-0274">FAD</keyword>
<dbReference type="PANTHER" id="PTHR46568">
    <property type="entry name" value="ALKYLDIHYDROXYACETONEPHOSPHATE SYNTHASE, PEROXISOMAL"/>
    <property type="match status" value="1"/>
</dbReference>
<dbReference type="Gene3D" id="3.30.70.3450">
    <property type="match status" value="1"/>
</dbReference>
<gene>
    <name evidence="6" type="ORF">P4R38_17690</name>
</gene>